<reference evidence="1 2" key="1">
    <citation type="submission" date="2023-01" db="EMBL/GenBank/DDBJ databases">
        <title>Minimal conservation of predation-associated metabolite biosynthetic gene clusters underscores biosynthetic potential of Myxococcota including descriptions for ten novel species: Archangium lansinium sp. nov., Myxococcus landrumus sp. nov., Nannocystis bai.</title>
        <authorList>
            <person name="Ahearne A."/>
            <person name="Stevens C."/>
            <person name="Dowd S."/>
        </authorList>
    </citation>
    <scope>NUCLEOTIDE SEQUENCE [LARGE SCALE GENOMIC DNA]</scope>
    <source>
        <strain evidence="1 2">WIWO2</strain>
    </source>
</reference>
<evidence type="ECO:0000313" key="1">
    <source>
        <dbReference type="EMBL" id="MDC0680376.1"/>
    </source>
</evidence>
<dbReference type="Proteomes" id="UP001217485">
    <property type="component" value="Unassembled WGS sequence"/>
</dbReference>
<comment type="caution">
    <text evidence="1">The sequence shown here is derived from an EMBL/GenBank/DDBJ whole genome shotgun (WGS) entry which is preliminary data.</text>
</comment>
<gene>
    <name evidence="1" type="ORF">POL72_21715</name>
</gene>
<name>A0ABT5C5A6_9BACT</name>
<dbReference type="RefSeq" id="WP_272097417.1">
    <property type="nucleotide sequence ID" value="NZ_JAQNDK010000002.1"/>
</dbReference>
<keyword evidence="2" id="KW-1185">Reference proteome</keyword>
<dbReference type="EMBL" id="JAQNDK010000002">
    <property type="protein sequence ID" value="MDC0680376.1"/>
    <property type="molecule type" value="Genomic_DNA"/>
</dbReference>
<proteinExistence type="predicted"/>
<evidence type="ECO:0000313" key="2">
    <source>
        <dbReference type="Proteomes" id="UP001217485"/>
    </source>
</evidence>
<protein>
    <submittedName>
        <fullName evidence="1">Uncharacterized protein</fullName>
    </submittedName>
</protein>
<accession>A0ABT5C5A6</accession>
<sequence length="53" mass="5465">MALVRDLGEAAAVARLGISRQAFGRLVGGLPVRNATAELVAIRLQNPQGPKAA</sequence>
<organism evidence="1 2">
    <name type="scientific">Sorangium atrum</name>
    <dbReference type="NCBI Taxonomy" id="2995308"/>
    <lineage>
        <taxon>Bacteria</taxon>
        <taxon>Pseudomonadati</taxon>
        <taxon>Myxococcota</taxon>
        <taxon>Polyangia</taxon>
        <taxon>Polyangiales</taxon>
        <taxon>Polyangiaceae</taxon>
        <taxon>Sorangium</taxon>
    </lineage>
</organism>